<dbReference type="EMBL" id="KZ559189">
    <property type="protein sequence ID" value="PLB33975.1"/>
    <property type="molecule type" value="Genomic_DNA"/>
</dbReference>
<evidence type="ECO:0000313" key="4">
    <source>
        <dbReference type="Proteomes" id="UP000234585"/>
    </source>
</evidence>
<evidence type="ECO:0000256" key="1">
    <source>
        <dbReference type="SAM" id="MobiDB-lite"/>
    </source>
</evidence>
<dbReference type="RefSeq" id="XP_024667987.1">
    <property type="nucleotide sequence ID" value="XM_024814304.1"/>
</dbReference>
<evidence type="ECO:0000256" key="2">
    <source>
        <dbReference type="SAM" id="SignalP"/>
    </source>
</evidence>
<accession>A0A2I2F012</accession>
<dbReference type="Proteomes" id="UP000234585">
    <property type="component" value="Unassembled WGS sequence"/>
</dbReference>
<keyword evidence="2" id="KW-0732">Signal</keyword>
<evidence type="ECO:0000313" key="3">
    <source>
        <dbReference type="EMBL" id="PLB33975.1"/>
    </source>
</evidence>
<sequence>MFIFVVLLLFLGLFVFSSILIKDNRSQRKKAKRGNHTGSQQPNKNKDRMQRMPRPNLKPTCLDLPSQGVAYPLSGT</sequence>
<feature type="signal peptide" evidence="2">
    <location>
        <begin position="1"/>
        <end position="17"/>
    </location>
</feature>
<dbReference type="GeneID" id="36521464"/>
<reference evidence="3 4" key="1">
    <citation type="submission" date="2017-12" db="EMBL/GenBank/DDBJ databases">
        <authorList>
            <consortium name="DOE Joint Genome Institute"/>
            <person name="Haridas S."/>
            <person name="Kjaerbolling I."/>
            <person name="Vesth T.C."/>
            <person name="Frisvad J.C."/>
            <person name="Nybo J.L."/>
            <person name="Theobald S."/>
            <person name="Kuo A."/>
            <person name="Bowyer P."/>
            <person name="Matsuda Y."/>
            <person name="Mondo S."/>
            <person name="Lyhne E.K."/>
            <person name="Kogle M.E."/>
            <person name="Clum A."/>
            <person name="Lipzen A."/>
            <person name="Salamov A."/>
            <person name="Ngan C.Y."/>
            <person name="Daum C."/>
            <person name="Chiniquy J."/>
            <person name="Barry K."/>
            <person name="LaButti K."/>
            <person name="Simmons B.A."/>
            <person name="Magnuson J.K."/>
            <person name="Mortensen U.H."/>
            <person name="Larsen T.O."/>
            <person name="Grigoriev I.V."/>
            <person name="Baker S.E."/>
            <person name="Andersen M.R."/>
            <person name="Nordberg H.P."/>
            <person name="Cantor M.N."/>
            <person name="Hua S.X."/>
        </authorList>
    </citation>
    <scope>NUCLEOTIDE SEQUENCE [LARGE SCALE GENOMIC DNA]</scope>
    <source>
        <strain evidence="3 4">CBS 102.13</strain>
    </source>
</reference>
<keyword evidence="4" id="KW-1185">Reference proteome</keyword>
<gene>
    <name evidence="3" type="ORF">BDW47DRAFT_113050</name>
</gene>
<dbReference type="AlphaFoldDB" id="A0A2I2F012"/>
<feature type="chain" id="PRO_5014122665" evidence="2">
    <location>
        <begin position="18"/>
        <end position="76"/>
    </location>
</feature>
<proteinExistence type="predicted"/>
<protein>
    <submittedName>
        <fullName evidence="3">Uncharacterized protein</fullName>
    </submittedName>
</protein>
<feature type="region of interest" description="Disordered" evidence="1">
    <location>
        <begin position="24"/>
        <end position="76"/>
    </location>
</feature>
<organism evidence="3 4">
    <name type="scientific">Aspergillus candidus</name>
    <dbReference type="NCBI Taxonomy" id="41067"/>
    <lineage>
        <taxon>Eukaryota</taxon>
        <taxon>Fungi</taxon>
        <taxon>Dikarya</taxon>
        <taxon>Ascomycota</taxon>
        <taxon>Pezizomycotina</taxon>
        <taxon>Eurotiomycetes</taxon>
        <taxon>Eurotiomycetidae</taxon>
        <taxon>Eurotiales</taxon>
        <taxon>Aspergillaceae</taxon>
        <taxon>Aspergillus</taxon>
        <taxon>Aspergillus subgen. Circumdati</taxon>
    </lineage>
</organism>
<name>A0A2I2F012_ASPCN</name>